<proteinExistence type="predicted"/>
<reference evidence="2 3" key="1">
    <citation type="journal article" date="2019" name="Int. J. Syst. Evol. Microbiol.">
        <title>The Global Catalogue of Microorganisms (GCM) 10K type strain sequencing project: providing services to taxonomists for standard genome sequencing and annotation.</title>
        <authorList>
            <consortium name="The Broad Institute Genomics Platform"/>
            <consortium name="The Broad Institute Genome Sequencing Center for Infectious Disease"/>
            <person name="Wu L."/>
            <person name="Ma J."/>
        </authorList>
    </citation>
    <scope>NUCLEOTIDE SEQUENCE [LARGE SCALE GENOMIC DNA]</scope>
    <source>
        <strain evidence="2 3">JCM 19585</strain>
    </source>
</reference>
<dbReference type="RefSeq" id="WP_188880076.1">
    <property type="nucleotide sequence ID" value="NZ_BMPF01000001.1"/>
</dbReference>
<dbReference type="Pfam" id="PF25254">
    <property type="entry name" value="DUF7856"/>
    <property type="match status" value="1"/>
</dbReference>
<dbReference type="AlphaFoldDB" id="A0A830F885"/>
<organism evidence="2 3">
    <name type="scientific">Halarchaeum grantii</name>
    <dbReference type="NCBI Taxonomy" id="1193105"/>
    <lineage>
        <taxon>Archaea</taxon>
        <taxon>Methanobacteriati</taxon>
        <taxon>Methanobacteriota</taxon>
        <taxon>Stenosarchaea group</taxon>
        <taxon>Halobacteria</taxon>
        <taxon>Halobacteriales</taxon>
        <taxon>Halobacteriaceae</taxon>
    </lineage>
</organism>
<dbReference type="OrthoDB" id="271341at2157"/>
<evidence type="ECO:0000256" key="1">
    <source>
        <dbReference type="SAM" id="Coils"/>
    </source>
</evidence>
<protein>
    <submittedName>
        <fullName evidence="2">Uncharacterized protein</fullName>
    </submittedName>
</protein>
<accession>A0A830F885</accession>
<feature type="coiled-coil region" evidence="1">
    <location>
        <begin position="154"/>
        <end position="198"/>
    </location>
</feature>
<dbReference type="InterPro" id="IPR057178">
    <property type="entry name" value="DUF7856"/>
</dbReference>
<dbReference type="Proteomes" id="UP000628840">
    <property type="component" value="Unassembled WGS sequence"/>
</dbReference>
<keyword evidence="3" id="KW-1185">Reference proteome</keyword>
<evidence type="ECO:0000313" key="3">
    <source>
        <dbReference type="Proteomes" id="UP000628840"/>
    </source>
</evidence>
<keyword evidence="1" id="KW-0175">Coiled coil</keyword>
<sequence length="267" mass="28643">MEARVGGRVVRTNALDVREDDIAPGDALAAIRNAEGWITCPVPGGVHASVGLLDGATFADAHALERALAAAARSRGERSAVDDDVAAVRAALAEAPPDVEGVRAARERVATAAAAVEALRERTERLGGMVAALRRAGAEDESVSAEHREAVTALVDAETEHVAARERLDTLREAARRARDARERRLRLEDRERRLERAARAELADRVRPAFERARCAVPDGPWRDAYALARVARVRAPVVVAGGPFERASRAMACLDAPVVLTRARV</sequence>
<evidence type="ECO:0000313" key="2">
    <source>
        <dbReference type="EMBL" id="GGL28839.1"/>
    </source>
</evidence>
<name>A0A830F885_9EURY</name>
<dbReference type="EMBL" id="BMPF01000001">
    <property type="protein sequence ID" value="GGL28839.1"/>
    <property type="molecule type" value="Genomic_DNA"/>
</dbReference>
<gene>
    <name evidence="2" type="ORF">GCM10009037_10610</name>
</gene>
<comment type="caution">
    <text evidence="2">The sequence shown here is derived from an EMBL/GenBank/DDBJ whole genome shotgun (WGS) entry which is preliminary data.</text>
</comment>